<dbReference type="GO" id="GO:0016020">
    <property type="term" value="C:membrane"/>
    <property type="evidence" value="ECO:0007669"/>
    <property type="project" value="UniProtKB-SubCell"/>
</dbReference>
<protein>
    <submittedName>
        <fullName evidence="6">Hexose transporter 2</fullName>
    </submittedName>
</protein>
<name>A0A8H4PEV4_9HYPO</name>
<evidence type="ECO:0000256" key="2">
    <source>
        <dbReference type="ARBA" id="ARBA00022692"/>
    </source>
</evidence>
<feature type="transmembrane region" description="Helical" evidence="5">
    <location>
        <begin position="222"/>
        <end position="247"/>
    </location>
</feature>
<keyword evidence="4 5" id="KW-0472">Membrane</keyword>
<dbReference type="AlphaFoldDB" id="A0A8H4PEV4"/>
<comment type="subcellular location">
    <subcellularLocation>
        <location evidence="1">Membrane</location>
        <topology evidence="1">Multi-pass membrane protein</topology>
    </subcellularLocation>
</comment>
<proteinExistence type="predicted"/>
<dbReference type="GO" id="GO:0005351">
    <property type="term" value="F:carbohydrate:proton symporter activity"/>
    <property type="evidence" value="ECO:0007669"/>
    <property type="project" value="TreeGrafter"/>
</dbReference>
<keyword evidence="3 5" id="KW-1133">Transmembrane helix</keyword>
<evidence type="ECO:0000313" key="7">
    <source>
        <dbReference type="Proteomes" id="UP000554235"/>
    </source>
</evidence>
<keyword evidence="7" id="KW-1185">Reference proteome</keyword>
<feature type="transmembrane region" description="Helical" evidence="5">
    <location>
        <begin position="190"/>
        <end position="210"/>
    </location>
</feature>
<dbReference type="EMBL" id="JAADYS010000803">
    <property type="protein sequence ID" value="KAF4466966.1"/>
    <property type="molecule type" value="Genomic_DNA"/>
</dbReference>
<dbReference type="InterPro" id="IPR036259">
    <property type="entry name" value="MFS_trans_sf"/>
</dbReference>
<comment type="caution">
    <text evidence="6">The sequence shown here is derived from an EMBL/GenBank/DDBJ whole genome shotgun (WGS) entry which is preliminary data.</text>
</comment>
<reference evidence="6 7" key="1">
    <citation type="submission" date="2020-01" db="EMBL/GenBank/DDBJ databases">
        <title>Identification and distribution of gene clusters putatively required for synthesis of sphingolipid metabolism inhibitors in phylogenetically diverse species of the filamentous fungus Fusarium.</title>
        <authorList>
            <person name="Kim H.-S."/>
            <person name="Busman M."/>
            <person name="Brown D.W."/>
            <person name="Divon H."/>
            <person name="Uhlig S."/>
            <person name="Proctor R.H."/>
        </authorList>
    </citation>
    <scope>NUCLEOTIDE SEQUENCE [LARGE SCALE GENOMIC DNA]</scope>
    <source>
        <strain evidence="6 7">NRRL 20459</strain>
    </source>
</reference>
<dbReference type="Proteomes" id="UP000554235">
    <property type="component" value="Unassembled WGS sequence"/>
</dbReference>
<feature type="transmembrane region" description="Helical" evidence="5">
    <location>
        <begin position="259"/>
        <end position="277"/>
    </location>
</feature>
<organism evidence="6 7">
    <name type="scientific">Fusarium albosuccineum</name>
    <dbReference type="NCBI Taxonomy" id="1237068"/>
    <lineage>
        <taxon>Eukaryota</taxon>
        <taxon>Fungi</taxon>
        <taxon>Dikarya</taxon>
        <taxon>Ascomycota</taxon>
        <taxon>Pezizomycotina</taxon>
        <taxon>Sordariomycetes</taxon>
        <taxon>Hypocreomycetidae</taxon>
        <taxon>Hypocreales</taxon>
        <taxon>Nectriaceae</taxon>
        <taxon>Fusarium</taxon>
        <taxon>Fusarium decemcellulare species complex</taxon>
    </lineage>
</organism>
<gene>
    <name evidence="6" type="ORF">FALBO_6164</name>
</gene>
<dbReference type="Pfam" id="PF00083">
    <property type="entry name" value="Sugar_tr"/>
    <property type="match status" value="2"/>
</dbReference>
<dbReference type="OrthoDB" id="4540492at2759"/>
<evidence type="ECO:0000256" key="1">
    <source>
        <dbReference type="ARBA" id="ARBA00004141"/>
    </source>
</evidence>
<sequence length="366" mass="40198">MMGEAVPYIITLCILPLVDESPRWLFFKGRDDEAIEILARLHANGERENPLVVAETQEIRGALEHEKKNNGGWKDLVSPGKSQASVLTFALSDQANSSQLEAIHHCGFYEYLLPDPRRQYDSVSPCHLLGCKIKADARSCRYFSSTIVANLGIESSRTVITVNIGLLLWKAFCAVGGVFLIDRIGVRKPLIIGTGVTVVLFGLLSGLSYLSDVYPNNNGYAIGAIVVVALFLLTVSNSWSILAYTYPPEVLSYSQRAKGVVVAQAIGYAFSFLNLYTTPLAIERIGWKYYALNGGWNIGILAVIIWLFVETKGRTLEEIDEIFEGVVFTDGVIIGRKPVENLEPEDLGDAGSLTKRTLTATSTNKD</sequence>
<dbReference type="PANTHER" id="PTHR48022:SF2">
    <property type="entry name" value="PLASTIDIC GLUCOSE TRANSPORTER 4"/>
    <property type="match status" value="1"/>
</dbReference>
<accession>A0A8H4PEV4</accession>
<evidence type="ECO:0000256" key="5">
    <source>
        <dbReference type="SAM" id="Phobius"/>
    </source>
</evidence>
<dbReference type="Gene3D" id="1.20.1250.20">
    <property type="entry name" value="MFS general substrate transporter like domains"/>
    <property type="match status" value="1"/>
</dbReference>
<evidence type="ECO:0000256" key="4">
    <source>
        <dbReference type="ARBA" id="ARBA00023136"/>
    </source>
</evidence>
<feature type="transmembrane region" description="Helical" evidence="5">
    <location>
        <begin position="160"/>
        <end position="181"/>
    </location>
</feature>
<dbReference type="PANTHER" id="PTHR48022">
    <property type="entry name" value="PLASTIDIC GLUCOSE TRANSPORTER 4"/>
    <property type="match status" value="1"/>
</dbReference>
<dbReference type="SUPFAM" id="SSF103473">
    <property type="entry name" value="MFS general substrate transporter"/>
    <property type="match status" value="1"/>
</dbReference>
<evidence type="ECO:0000256" key="3">
    <source>
        <dbReference type="ARBA" id="ARBA00022989"/>
    </source>
</evidence>
<dbReference type="InterPro" id="IPR005828">
    <property type="entry name" value="MFS_sugar_transport-like"/>
</dbReference>
<feature type="transmembrane region" description="Helical" evidence="5">
    <location>
        <begin position="289"/>
        <end position="309"/>
    </location>
</feature>
<evidence type="ECO:0000313" key="6">
    <source>
        <dbReference type="EMBL" id="KAF4466966.1"/>
    </source>
</evidence>
<keyword evidence="2 5" id="KW-0812">Transmembrane</keyword>
<dbReference type="InterPro" id="IPR050360">
    <property type="entry name" value="MFS_Sugar_Transporters"/>
</dbReference>